<protein>
    <submittedName>
        <fullName evidence="2">Uncharacterized protein</fullName>
    </submittedName>
</protein>
<organism evidence="2 5">
    <name type="scientific">Araneus ventricosus</name>
    <name type="common">Orbweaver spider</name>
    <name type="synonym">Epeira ventricosa</name>
    <dbReference type="NCBI Taxonomy" id="182803"/>
    <lineage>
        <taxon>Eukaryota</taxon>
        <taxon>Metazoa</taxon>
        <taxon>Ecdysozoa</taxon>
        <taxon>Arthropoda</taxon>
        <taxon>Chelicerata</taxon>
        <taxon>Arachnida</taxon>
        <taxon>Araneae</taxon>
        <taxon>Araneomorphae</taxon>
        <taxon>Entelegynae</taxon>
        <taxon>Araneoidea</taxon>
        <taxon>Araneidae</taxon>
        <taxon>Araneus</taxon>
    </lineage>
</organism>
<dbReference type="Gene3D" id="3.10.10.10">
    <property type="entry name" value="HIV Type 1 Reverse Transcriptase, subunit A, domain 1"/>
    <property type="match status" value="1"/>
</dbReference>
<evidence type="ECO:0000313" key="2">
    <source>
        <dbReference type="EMBL" id="GBN64652.1"/>
    </source>
</evidence>
<reference evidence="2 5" key="1">
    <citation type="journal article" date="2019" name="Sci. Rep.">
        <title>Orb-weaving spider Araneus ventricosus genome elucidates the spidroin gene catalogue.</title>
        <authorList>
            <person name="Kono N."/>
            <person name="Nakamura H."/>
            <person name="Ohtoshi R."/>
            <person name="Moran D.A.P."/>
            <person name="Shinohara A."/>
            <person name="Yoshida Y."/>
            <person name="Fujiwara M."/>
            <person name="Mori M."/>
            <person name="Tomita M."/>
            <person name="Arakawa K."/>
        </authorList>
    </citation>
    <scope>NUCLEOTIDE SEQUENCE [LARGE SCALE GENOMIC DNA]</scope>
</reference>
<dbReference type="EMBL" id="BGPR01014311">
    <property type="protein sequence ID" value="GBN64652.1"/>
    <property type="molecule type" value="Genomic_DNA"/>
</dbReference>
<dbReference type="Proteomes" id="UP000499080">
    <property type="component" value="Unassembled WGS sequence"/>
</dbReference>
<accession>A0A4Y2QMU6</accession>
<proteinExistence type="predicted"/>
<evidence type="ECO:0000313" key="1">
    <source>
        <dbReference type="EMBL" id="GBN64623.1"/>
    </source>
</evidence>
<dbReference type="GO" id="GO:0071897">
    <property type="term" value="P:DNA biosynthetic process"/>
    <property type="evidence" value="ECO:0007669"/>
    <property type="project" value="UniProtKB-ARBA"/>
</dbReference>
<dbReference type="OrthoDB" id="112267at2759"/>
<dbReference type="AlphaFoldDB" id="A0A4Y2QMU6"/>
<evidence type="ECO:0000313" key="3">
    <source>
        <dbReference type="EMBL" id="GBN64663.1"/>
    </source>
</evidence>
<evidence type="ECO:0000313" key="5">
    <source>
        <dbReference type="Proteomes" id="UP000499080"/>
    </source>
</evidence>
<dbReference type="EMBL" id="BGPR01014303">
    <property type="protein sequence ID" value="GBN64623.1"/>
    <property type="molecule type" value="Genomic_DNA"/>
</dbReference>
<gene>
    <name evidence="3" type="ORF">AVEN_23203_1</name>
    <name evidence="2" type="ORF">AVEN_238253_1</name>
    <name evidence="1" type="ORF">AVEN_257741_1</name>
    <name evidence="4" type="ORF">AVEN_262827_1</name>
</gene>
<comment type="caution">
    <text evidence="2">The sequence shown here is derived from an EMBL/GenBank/DDBJ whole genome shotgun (WGS) entry which is preliminary data.</text>
</comment>
<evidence type="ECO:0000313" key="4">
    <source>
        <dbReference type="EMBL" id="GBN64686.1"/>
    </source>
</evidence>
<sequence length="92" mass="10705">MKFGTCPYCYHCRSFPNRGKARFALLDAEDDPCNVTQHRMNHPPMKQYPRLLPLAKKQEAERLYKEMVDNGIIEETSGPWASHILWIDTIPS</sequence>
<name>A0A4Y2QMU6_ARAVE</name>
<dbReference type="EMBL" id="BGPR01014315">
    <property type="protein sequence ID" value="GBN64663.1"/>
    <property type="molecule type" value="Genomic_DNA"/>
</dbReference>
<dbReference type="SUPFAM" id="SSF56672">
    <property type="entry name" value="DNA/RNA polymerases"/>
    <property type="match status" value="1"/>
</dbReference>
<dbReference type="InterPro" id="IPR043502">
    <property type="entry name" value="DNA/RNA_pol_sf"/>
</dbReference>
<dbReference type="EMBL" id="BGPR01014322">
    <property type="protein sequence ID" value="GBN64686.1"/>
    <property type="molecule type" value="Genomic_DNA"/>
</dbReference>
<keyword evidence="5" id="KW-1185">Reference proteome</keyword>